<dbReference type="EMBL" id="JAACQH010000047">
    <property type="protein sequence ID" value="NCS91302.1"/>
    <property type="molecule type" value="Genomic_DNA"/>
</dbReference>
<keyword evidence="5 8" id="KW-0658">Purine biosynthesis</keyword>
<comment type="caution">
    <text evidence="10">The sequence shown here is derived from an EMBL/GenBank/DDBJ whole genome shotgun (WGS) entry which is preliminary data.</text>
</comment>
<evidence type="ECO:0000256" key="7">
    <source>
        <dbReference type="ARBA" id="ARBA00023134"/>
    </source>
</evidence>
<dbReference type="InterPro" id="IPR042111">
    <property type="entry name" value="Adenylosuccinate_synth_dom3"/>
</dbReference>
<name>A0A8J7YSL6_9ARCH</name>
<dbReference type="SMART" id="SM00788">
    <property type="entry name" value="Adenylsucc_synt"/>
    <property type="match status" value="1"/>
</dbReference>
<dbReference type="HAMAP" id="MF_00011">
    <property type="entry name" value="Adenylosucc_synth"/>
    <property type="match status" value="1"/>
</dbReference>
<proteinExistence type="inferred from homology"/>
<dbReference type="EMBL" id="JAACVF010000133">
    <property type="protein sequence ID" value="NCN65379.1"/>
    <property type="molecule type" value="Genomic_DNA"/>
</dbReference>
<dbReference type="Pfam" id="PF00709">
    <property type="entry name" value="Adenylsucc_synt"/>
    <property type="match status" value="2"/>
</dbReference>
<gene>
    <name evidence="8" type="primary">purA</name>
    <name evidence="11" type="ORF">GW779_02605</name>
    <name evidence="10" type="ORF">GW910_04895</name>
</gene>
<comment type="subunit">
    <text evidence="8">Homodimer.</text>
</comment>
<feature type="binding site" evidence="8">
    <location>
        <position position="278"/>
    </location>
    <ligand>
        <name>GTP</name>
        <dbReference type="ChEBI" id="CHEBI:37565"/>
    </ligand>
</feature>
<dbReference type="Proteomes" id="UP000768163">
    <property type="component" value="Unassembled WGS sequence"/>
</dbReference>
<dbReference type="InterPro" id="IPR027417">
    <property type="entry name" value="P-loop_NTPase"/>
</dbReference>
<comment type="subcellular location">
    <subcellularLocation>
        <location evidence="8">Cytoplasm</location>
    </subcellularLocation>
</comment>
<feature type="binding site" evidence="8">
    <location>
        <position position="140"/>
    </location>
    <ligand>
        <name>IMP</name>
        <dbReference type="ChEBI" id="CHEBI:58053"/>
        <note>ligand shared between dimeric partners</note>
    </ligand>
</feature>
<comment type="pathway">
    <text evidence="8 9">Purine metabolism; AMP biosynthesis via de novo pathway; AMP from IMP: step 1/2.</text>
</comment>
<keyword evidence="6 8" id="KW-0460">Magnesium</keyword>
<dbReference type="InterPro" id="IPR001114">
    <property type="entry name" value="Adenylosuccinate_synthetase"/>
</dbReference>
<keyword evidence="1 8" id="KW-0963">Cytoplasm</keyword>
<keyword evidence="4 8" id="KW-0547">Nucleotide-binding</keyword>
<keyword evidence="2 8" id="KW-0436">Ligase</keyword>
<feature type="binding site" evidence="8">
    <location>
        <begin position="272"/>
        <end position="278"/>
    </location>
    <ligand>
        <name>substrate</name>
    </ligand>
</feature>
<dbReference type="InterPro" id="IPR042110">
    <property type="entry name" value="Adenylosuccinate_synth_dom2"/>
</dbReference>
<dbReference type="InterPro" id="IPR018220">
    <property type="entry name" value="Adenylosuccin_syn_GTP-bd"/>
</dbReference>
<evidence type="ECO:0000313" key="10">
    <source>
        <dbReference type="EMBL" id="NCN65379.1"/>
    </source>
</evidence>
<dbReference type="PANTHER" id="PTHR11846">
    <property type="entry name" value="ADENYLOSUCCINATE SYNTHETASE"/>
    <property type="match status" value="1"/>
</dbReference>
<keyword evidence="3 8" id="KW-0479">Metal-binding</keyword>
<evidence type="ECO:0000256" key="3">
    <source>
        <dbReference type="ARBA" id="ARBA00022723"/>
    </source>
</evidence>
<evidence type="ECO:0000256" key="8">
    <source>
        <dbReference type="HAMAP-Rule" id="MF_00011"/>
    </source>
</evidence>
<feature type="binding site" description="in other chain" evidence="8">
    <location>
        <begin position="12"/>
        <end position="15"/>
    </location>
    <ligand>
        <name>IMP</name>
        <dbReference type="ChEBI" id="CHEBI:58053"/>
        <note>ligand shared between dimeric partners</note>
    </ligand>
</feature>
<comment type="similarity">
    <text evidence="8 9">Belongs to the adenylosuccinate synthetase family.</text>
</comment>
<feature type="binding site" evidence="8">
    <location>
        <begin position="304"/>
        <end position="306"/>
    </location>
    <ligand>
        <name>GTP</name>
        <dbReference type="ChEBI" id="CHEBI:37565"/>
    </ligand>
</feature>
<dbReference type="NCBIfam" id="NF003295">
    <property type="entry name" value="PRK04293.1"/>
    <property type="match status" value="1"/>
</dbReference>
<feature type="active site" description="Proton acceptor" evidence="8">
    <location>
        <position position="12"/>
    </location>
</feature>
<feature type="binding site" evidence="8">
    <location>
        <begin position="343"/>
        <end position="345"/>
    </location>
    <ligand>
        <name>GTP</name>
        <dbReference type="ChEBI" id="CHEBI:37565"/>
    </ligand>
</feature>
<feature type="binding site" evidence="8">
    <location>
        <position position="41"/>
    </location>
    <ligand>
        <name>Mg(2+)</name>
        <dbReference type="ChEBI" id="CHEBI:18420"/>
    </ligand>
</feature>
<dbReference type="UniPathway" id="UPA00075">
    <property type="reaction ID" value="UER00335"/>
</dbReference>
<feature type="binding site" description="in other chain" evidence="8">
    <location>
        <position position="276"/>
    </location>
    <ligand>
        <name>IMP</name>
        <dbReference type="ChEBI" id="CHEBI:58053"/>
        <note>ligand shared between dimeric partners</note>
    </ligand>
</feature>
<dbReference type="GO" id="GO:0004019">
    <property type="term" value="F:adenylosuccinate synthase activity"/>
    <property type="evidence" value="ECO:0007669"/>
    <property type="project" value="UniProtKB-UniRule"/>
</dbReference>
<sequence>MCNIVVGGQFGDEGKGKIISYLSLEDNYDIIARGGVGPNAGHTIVYDGQEYKVRQVPSGFLNKNTKLYIGAGVLVNPDVFLDEISKFNKFNIKDRINVDFQSGIIEESHKVKDKRDENLSKKVQTTGSGCGPANEDRVKRVGKMAKDIPELKEFICDVAMELNNAIDEGKKILIEGTQGFGLSLYHGTYPYVTTKDTTASAMLSDVGIGPKYVNDVIVVLKAYTTRVGNGLFWNEADKNTKADDKKADNRSNKLLGDLKISEKLAKIREEGTVTGRARRVSPFDFELAKRSAKMNSATMLALTNMDRLFDCANVRNFDGLPEDAKKFIKIIEGEVGVKVKIISTGREYNNTIDLRQGIR</sequence>
<evidence type="ECO:0000256" key="6">
    <source>
        <dbReference type="ARBA" id="ARBA00022842"/>
    </source>
</evidence>
<reference evidence="10" key="1">
    <citation type="submission" date="2019-11" db="EMBL/GenBank/DDBJ databases">
        <title>Lipid analysis of CO2-rich subsurface aquifers suggests an autotrophy-based deep biosphere with lysolipids enriched in CPR bacteria.</title>
        <authorList>
            <person name="Probst A.J."/>
            <person name="Elling F.J."/>
            <person name="Castelle C.J."/>
            <person name="Zhu Q."/>
            <person name="Elvert M."/>
            <person name="Birarda G."/>
            <person name="Holman H.-Y."/>
            <person name="Lane K.R."/>
            <person name="Ladd B."/>
            <person name="Ryan M.C."/>
            <person name="Woyke T."/>
            <person name="Hinrichs K.-U."/>
            <person name="Banfield J.F."/>
        </authorList>
    </citation>
    <scope>NUCLEOTIDE SEQUENCE</scope>
    <source>
        <strain evidence="10">CG_2015-01_33_1645</strain>
        <strain evidence="11">CG_2015-04_33_537</strain>
    </source>
</reference>
<evidence type="ECO:0000256" key="1">
    <source>
        <dbReference type="ARBA" id="ARBA00022490"/>
    </source>
</evidence>
<feature type="binding site" description="in other chain" evidence="8">
    <location>
        <position position="193"/>
    </location>
    <ligand>
        <name>IMP</name>
        <dbReference type="ChEBI" id="CHEBI:58053"/>
        <note>ligand shared between dimeric partners</note>
    </ligand>
</feature>
<dbReference type="FunFam" id="3.40.440.10:FF:000007">
    <property type="entry name" value="Adenylosuccinate synthetase"/>
    <property type="match status" value="1"/>
</dbReference>
<dbReference type="GO" id="GO:0000287">
    <property type="term" value="F:magnesium ion binding"/>
    <property type="evidence" value="ECO:0007669"/>
    <property type="project" value="UniProtKB-UniRule"/>
</dbReference>
<evidence type="ECO:0000256" key="4">
    <source>
        <dbReference type="ARBA" id="ARBA00022741"/>
    </source>
</evidence>
<accession>A0A8J7YSL6</accession>
<dbReference type="Gene3D" id="1.10.300.10">
    <property type="entry name" value="Adenylosuccinate Synthetase, subunit A, domain 2"/>
    <property type="match status" value="1"/>
</dbReference>
<dbReference type="GO" id="GO:0005737">
    <property type="term" value="C:cytoplasm"/>
    <property type="evidence" value="ECO:0007669"/>
    <property type="project" value="UniProtKB-SubCell"/>
</dbReference>
<evidence type="ECO:0000313" key="11">
    <source>
        <dbReference type="EMBL" id="NCS91302.1"/>
    </source>
</evidence>
<feature type="binding site" evidence="8">
    <location>
        <begin position="11"/>
        <end position="17"/>
    </location>
    <ligand>
        <name>GTP</name>
        <dbReference type="ChEBI" id="CHEBI:37565"/>
    </ligand>
</feature>
<dbReference type="SUPFAM" id="SSF52540">
    <property type="entry name" value="P-loop containing nucleoside triphosphate hydrolases"/>
    <property type="match status" value="1"/>
</dbReference>
<dbReference type="CDD" id="cd03108">
    <property type="entry name" value="AdSS"/>
    <property type="match status" value="1"/>
</dbReference>
<dbReference type="Gene3D" id="3.90.170.10">
    <property type="entry name" value="Adenylosuccinate Synthetase, subunit A, domain 3"/>
    <property type="match status" value="2"/>
</dbReference>
<feature type="binding site" description="in other chain" evidence="8">
    <location>
        <position position="178"/>
    </location>
    <ligand>
        <name>IMP</name>
        <dbReference type="ChEBI" id="CHEBI:58053"/>
        <note>ligand shared between dimeric partners</note>
    </ligand>
</feature>
<feature type="binding site" description="in other chain" evidence="8">
    <location>
        <begin position="39"/>
        <end position="42"/>
    </location>
    <ligand>
        <name>IMP</name>
        <dbReference type="ChEBI" id="CHEBI:58053"/>
        <note>ligand shared between dimeric partners</note>
    </ligand>
</feature>
<dbReference type="Gene3D" id="3.40.440.10">
    <property type="entry name" value="Adenylosuccinate Synthetase, subunit A, domain 1"/>
    <property type="match status" value="2"/>
</dbReference>
<dbReference type="Proteomes" id="UP000738826">
    <property type="component" value="Unassembled WGS sequence"/>
</dbReference>
<evidence type="ECO:0000256" key="5">
    <source>
        <dbReference type="ARBA" id="ARBA00022755"/>
    </source>
</evidence>
<comment type="catalytic activity">
    <reaction evidence="8 9">
        <text>IMP + L-aspartate + GTP = N(6)-(1,2-dicarboxyethyl)-AMP + GDP + phosphate + 2 H(+)</text>
        <dbReference type="Rhea" id="RHEA:15753"/>
        <dbReference type="ChEBI" id="CHEBI:15378"/>
        <dbReference type="ChEBI" id="CHEBI:29991"/>
        <dbReference type="ChEBI" id="CHEBI:37565"/>
        <dbReference type="ChEBI" id="CHEBI:43474"/>
        <dbReference type="ChEBI" id="CHEBI:57567"/>
        <dbReference type="ChEBI" id="CHEBI:58053"/>
        <dbReference type="ChEBI" id="CHEBI:58189"/>
        <dbReference type="EC" id="6.3.4.4"/>
    </reaction>
</comment>
<feature type="binding site" evidence="8">
    <location>
        <begin position="41"/>
        <end position="43"/>
    </location>
    <ligand>
        <name>GTP</name>
        <dbReference type="ChEBI" id="CHEBI:37565"/>
    </ligand>
</feature>
<dbReference type="EC" id="6.3.4.4" evidence="8 9"/>
<dbReference type="GO" id="GO:0005525">
    <property type="term" value="F:GTP binding"/>
    <property type="evidence" value="ECO:0007669"/>
    <property type="project" value="UniProtKB-UniRule"/>
</dbReference>
<feature type="binding site" description="in other chain" evidence="8">
    <location>
        <position position="126"/>
    </location>
    <ligand>
        <name>IMP</name>
        <dbReference type="ChEBI" id="CHEBI:58053"/>
        <note>ligand shared between dimeric partners</note>
    </ligand>
</feature>
<dbReference type="PANTHER" id="PTHR11846:SF0">
    <property type="entry name" value="ADENYLOSUCCINATE SYNTHETASE"/>
    <property type="match status" value="1"/>
</dbReference>
<dbReference type="GO" id="GO:0046040">
    <property type="term" value="P:IMP metabolic process"/>
    <property type="evidence" value="ECO:0007669"/>
    <property type="project" value="TreeGrafter"/>
</dbReference>
<evidence type="ECO:0000256" key="9">
    <source>
        <dbReference type="RuleBase" id="RU000520"/>
    </source>
</evidence>
<comment type="function">
    <text evidence="8">Plays an important role in the de novo pathway of purine nucleotide biosynthesis. Catalyzes the first committed step in the biosynthesis of AMP from IMP.</text>
</comment>
<keyword evidence="7 8" id="KW-0342">GTP-binding</keyword>
<protein>
    <recommendedName>
        <fullName evidence="8 9">Adenylosuccinate synthetase</fullName>
        <shortName evidence="8">AMPSase</shortName>
        <shortName evidence="8">AdSS</shortName>
        <ecNumber evidence="8 9">6.3.4.4</ecNumber>
    </recommendedName>
    <alternativeName>
        <fullName evidence="8">IMP--aspartate ligase</fullName>
    </alternativeName>
</protein>
<dbReference type="InterPro" id="IPR042109">
    <property type="entry name" value="Adenylosuccinate_synth_dom1"/>
</dbReference>
<feature type="binding site" evidence="8">
    <location>
        <position position="12"/>
    </location>
    <ligand>
        <name>Mg(2+)</name>
        <dbReference type="ChEBI" id="CHEBI:18420"/>
    </ligand>
</feature>
<dbReference type="AlphaFoldDB" id="A0A8J7YSL6"/>
<dbReference type="GO" id="GO:0044208">
    <property type="term" value="P:'de novo' AMP biosynthetic process"/>
    <property type="evidence" value="ECO:0007669"/>
    <property type="project" value="UniProtKB-UniRule"/>
</dbReference>
<feature type="active site" description="Proton donor" evidence="8">
    <location>
        <position position="42"/>
    </location>
</feature>
<evidence type="ECO:0000256" key="2">
    <source>
        <dbReference type="ARBA" id="ARBA00022598"/>
    </source>
</evidence>
<comment type="cofactor">
    <cofactor evidence="8">
        <name>Mg(2+)</name>
        <dbReference type="ChEBI" id="CHEBI:18420"/>
    </cofactor>
    <text evidence="8">Binds 1 Mg(2+) ion per subunit.</text>
</comment>
<evidence type="ECO:0000313" key="12">
    <source>
        <dbReference type="Proteomes" id="UP000768163"/>
    </source>
</evidence>
<dbReference type="PROSITE" id="PS01266">
    <property type="entry name" value="ADENYLOSUCCIN_SYN_1"/>
    <property type="match status" value="1"/>
</dbReference>
<organism evidence="10 12">
    <name type="scientific">Candidatus Altarchaeum hamiconexum</name>
    <dbReference type="NCBI Taxonomy" id="1803513"/>
    <lineage>
        <taxon>Archaea</taxon>
        <taxon>Candidatus Altarchaeota</taxon>
        <taxon>Candidatus Altiarchaeia</taxon>
        <taxon>Candidatus Altarchaeales</taxon>
        <taxon>Candidatus Altarchaeaceae</taxon>
        <taxon>Candidatus Altarchaeum</taxon>
    </lineage>
</organism>